<protein>
    <recommendedName>
        <fullName evidence="3">Major tail protein</fullName>
    </recommendedName>
</protein>
<evidence type="ECO:0008006" key="3">
    <source>
        <dbReference type="Google" id="ProtNLM"/>
    </source>
</evidence>
<dbReference type="Proteomes" id="UP000182902">
    <property type="component" value="Unassembled WGS sequence"/>
</dbReference>
<sequence>MSVNVKDTSIGWIGNGAILISVLDENDEPIGGFTAVAHSSSAVLALTSDKVEMQDTTYGTLSTAKSKVIKNTGELTINAKDFNSELMRLALFGSLSKDAAVASKVWTGKAYLGKSVVVPGVIASVTSITVAGEPIDAGLYRVSGGSVEFDADAGFEDGAVVEVTYASKATTRLEGLVNNGINVQIVFDGFNLAEDDKEVKVTYHKVSLSPAAQRQLITSDYGEQEIKGTLLASKAVSGSGLSKLFREEYA</sequence>
<proteinExistence type="predicted"/>
<accession>A0A1H3IJC9</accession>
<evidence type="ECO:0000313" key="1">
    <source>
        <dbReference type="EMBL" id="SDY27886.1"/>
    </source>
</evidence>
<reference evidence="1 2" key="1">
    <citation type="submission" date="2016-10" db="EMBL/GenBank/DDBJ databases">
        <authorList>
            <person name="de Groot N.N."/>
        </authorList>
    </citation>
    <scope>NUCLEOTIDE SEQUENCE [LARGE SCALE GENOMIC DNA]</scope>
    <source>
        <strain evidence="1 2">ICMP 14252</strain>
    </source>
</reference>
<dbReference type="RefSeq" id="WP_069788646.1">
    <property type="nucleotide sequence ID" value="NZ_FNOX01000003.1"/>
</dbReference>
<evidence type="ECO:0000313" key="2">
    <source>
        <dbReference type="Proteomes" id="UP000182902"/>
    </source>
</evidence>
<dbReference type="EMBL" id="FNOX01000003">
    <property type="protein sequence ID" value="SDY27886.1"/>
    <property type="molecule type" value="Genomic_DNA"/>
</dbReference>
<organism evidence="1 2">
    <name type="scientific">Pseudomonas salomonii</name>
    <dbReference type="NCBI Taxonomy" id="191391"/>
    <lineage>
        <taxon>Bacteria</taxon>
        <taxon>Pseudomonadati</taxon>
        <taxon>Pseudomonadota</taxon>
        <taxon>Gammaproteobacteria</taxon>
        <taxon>Pseudomonadales</taxon>
        <taxon>Pseudomonadaceae</taxon>
        <taxon>Pseudomonas</taxon>
    </lineage>
</organism>
<name>A0A1H3IJC9_9PSED</name>
<gene>
    <name evidence="1" type="ORF">SAMN05216247_103281</name>
</gene>
<dbReference type="AlphaFoldDB" id="A0A1H3IJC9"/>